<evidence type="ECO:0000313" key="3">
    <source>
        <dbReference type="Proteomes" id="UP001257277"/>
    </source>
</evidence>
<keyword evidence="3" id="KW-1185">Reference proteome</keyword>
<dbReference type="PROSITE" id="PS51257">
    <property type="entry name" value="PROKAR_LIPOPROTEIN"/>
    <property type="match status" value="1"/>
</dbReference>
<evidence type="ECO:0008006" key="4">
    <source>
        <dbReference type="Google" id="ProtNLM"/>
    </source>
</evidence>
<keyword evidence="1" id="KW-1133">Transmembrane helix</keyword>
<comment type="caution">
    <text evidence="2">The sequence shown here is derived from an EMBL/GenBank/DDBJ whole genome shotgun (WGS) entry which is preliminary data.</text>
</comment>
<feature type="transmembrane region" description="Helical" evidence="1">
    <location>
        <begin position="12"/>
        <end position="32"/>
    </location>
</feature>
<keyword evidence="1" id="KW-0812">Transmembrane</keyword>
<accession>A0ABU3LGH8</accession>
<evidence type="ECO:0000256" key="1">
    <source>
        <dbReference type="SAM" id="Phobius"/>
    </source>
</evidence>
<reference evidence="2 3" key="1">
    <citation type="submission" date="2023-09" db="EMBL/GenBank/DDBJ databases">
        <title>Novel taxa isolated from Blanes Bay.</title>
        <authorList>
            <person name="Rey-Velasco X."/>
            <person name="Lucena T."/>
        </authorList>
    </citation>
    <scope>NUCLEOTIDE SEQUENCE [LARGE SCALE GENOMIC DNA]</scope>
    <source>
        <strain evidence="2 3">S356</strain>
    </source>
</reference>
<keyword evidence="1" id="KW-0472">Membrane</keyword>
<evidence type="ECO:0000313" key="2">
    <source>
        <dbReference type="EMBL" id="MDT7832835.1"/>
    </source>
</evidence>
<proteinExistence type="predicted"/>
<organism evidence="2 3">
    <name type="scientific">Asprobacillus argus</name>
    <dbReference type="NCBI Taxonomy" id="3076534"/>
    <lineage>
        <taxon>Bacteria</taxon>
        <taxon>Pseudomonadati</taxon>
        <taxon>Bacteroidota</taxon>
        <taxon>Flavobacteriia</taxon>
        <taxon>Flavobacteriales</taxon>
        <taxon>Flavobacteriaceae</taxon>
        <taxon>Asprobacillus</taxon>
    </lineage>
</organism>
<dbReference type="EMBL" id="JAVTTO010000004">
    <property type="protein sequence ID" value="MDT7832835.1"/>
    <property type="molecule type" value="Genomic_DNA"/>
</dbReference>
<dbReference type="RefSeq" id="WP_349242088.1">
    <property type="nucleotide sequence ID" value="NZ_JAVTTO010000004.1"/>
</dbReference>
<name>A0ABU3LGH8_9FLAO</name>
<sequence length="294" mass="33590">MKTSTPTSTNKLLVSAIVFLTFTAVLMSSLLFTSCTDSTEVAFDETSLIERIESATDKQVVAIEDLPTATSAALSSDYLDSYFVSAELAPGLGYRVVASTDNLERTEQTSDVFFTLDGNRLSDDREASRRRRNRCFQFVFPITFIMPDDTSITLESRDDWVLIRTWYADNPDANERPELVFPVDIMFEDGEVQTIVDLEELREVKSACREDRNRRRCFRLNLPLTFFMPDNSTITVEERDDWSLLREYYIANPDDVGTKPELVFPVDATYRDGSVVTFNNENEMLAAREECRDN</sequence>
<dbReference type="Proteomes" id="UP001257277">
    <property type="component" value="Unassembled WGS sequence"/>
</dbReference>
<protein>
    <recommendedName>
        <fullName evidence="4">Lipoprotein</fullName>
    </recommendedName>
</protein>
<gene>
    <name evidence="2" type="ORF">RQM59_10625</name>
</gene>